<evidence type="ECO:0000313" key="3">
    <source>
        <dbReference type="EMBL" id="GAA1563807.1"/>
    </source>
</evidence>
<feature type="transmembrane region" description="Helical" evidence="1">
    <location>
        <begin position="38"/>
        <end position="58"/>
    </location>
</feature>
<accession>A0ABN2CWZ0</accession>
<protein>
    <recommendedName>
        <fullName evidence="2">PASTA domain-containing protein</fullName>
    </recommendedName>
</protein>
<organism evidence="3 4">
    <name type="scientific">Kribbella hippodromi</name>
    <dbReference type="NCBI Taxonomy" id="434347"/>
    <lineage>
        <taxon>Bacteria</taxon>
        <taxon>Bacillati</taxon>
        <taxon>Actinomycetota</taxon>
        <taxon>Actinomycetes</taxon>
        <taxon>Propionibacteriales</taxon>
        <taxon>Kribbellaceae</taxon>
        <taxon>Kribbella</taxon>
    </lineage>
</organism>
<dbReference type="PROSITE" id="PS51178">
    <property type="entry name" value="PASTA"/>
    <property type="match status" value="1"/>
</dbReference>
<proteinExistence type="predicted"/>
<dbReference type="RefSeq" id="WP_344233158.1">
    <property type="nucleotide sequence ID" value="NZ_BAAAPH010000005.1"/>
</dbReference>
<dbReference type="Gene3D" id="3.30.10.20">
    <property type="match status" value="1"/>
</dbReference>
<evidence type="ECO:0000259" key="2">
    <source>
        <dbReference type="PROSITE" id="PS51178"/>
    </source>
</evidence>
<keyword evidence="1" id="KW-0812">Transmembrane</keyword>
<comment type="caution">
    <text evidence="3">The sequence shown here is derived from an EMBL/GenBank/DDBJ whole genome shotgun (WGS) entry which is preliminary data.</text>
</comment>
<dbReference type="Proteomes" id="UP001501705">
    <property type="component" value="Unassembled WGS sequence"/>
</dbReference>
<keyword evidence="1" id="KW-1133">Transmembrane helix</keyword>
<reference evidence="3 4" key="1">
    <citation type="journal article" date="2019" name="Int. J. Syst. Evol. Microbiol.">
        <title>The Global Catalogue of Microorganisms (GCM) 10K type strain sequencing project: providing services to taxonomists for standard genome sequencing and annotation.</title>
        <authorList>
            <consortium name="The Broad Institute Genomics Platform"/>
            <consortium name="The Broad Institute Genome Sequencing Center for Infectious Disease"/>
            <person name="Wu L."/>
            <person name="Ma J."/>
        </authorList>
    </citation>
    <scope>NUCLEOTIDE SEQUENCE [LARGE SCALE GENOMIC DNA]</scope>
    <source>
        <strain evidence="3 4">JCM 15572</strain>
    </source>
</reference>
<keyword evidence="1" id="KW-0472">Membrane</keyword>
<keyword evidence="4" id="KW-1185">Reference proteome</keyword>
<dbReference type="EMBL" id="BAAAPH010000005">
    <property type="protein sequence ID" value="GAA1563807.1"/>
    <property type="molecule type" value="Genomic_DNA"/>
</dbReference>
<name>A0ABN2CWZ0_9ACTN</name>
<feature type="domain" description="PASTA" evidence="2">
    <location>
        <begin position="208"/>
        <end position="276"/>
    </location>
</feature>
<sequence length="276" mass="29034">MNESNLTQLLERTADRTAVSAPPLAALHTGARRRRRRMLGACGTAVVVAAAVVIGVGVQLGSRASVAPAAPPTRLVGFGHAAIAVPADWPTNRSMCGTPQQDTVQIDDPSAARCCFAYRRSGLESVAVHNDPPSTEFQADETFIIDGVRAERQRGVCLVAQPQSSVRTCTGTVVIRSMGVWFRAESSTGAAEVDRLLASIRIVKDQAGVPGYQVLDLKAPKLESQAYAAELLALGLKAKYESRKSPGYPRGTILGVSPAPGTMLRPGSTVTMTVAG</sequence>
<dbReference type="InterPro" id="IPR005543">
    <property type="entry name" value="PASTA_dom"/>
</dbReference>
<gene>
    <name evidence="3" type="ORF">GCM10009804_20600</name>
</gene>
<dbReference type="CDD" id="cd06577">
    <property type="entry name" value="PASTA_pknB"/>
    <property type="match status" value="1"/>
</dbReference>
<dbReference type="Pfam" id="PF03793">
    <property type="entry name" value="PASTA"/>
    <property type="match status" value="1"/>
</dbReference>
<evidence type="ECO:0000313" key="4">
    <source>
        <dbReference type="Proteomes" id="UP001501705"/>
    </source>
</evidence>
<dbReference type="SMART" id="SM00740">
    <property type="entry name" value="PASTA"/>
    <property type="match status" value="1"/>
</dbReference>
<evidence type="ECO:0000256" key="1">
    <source>
        <dbReference type="SAM" id="Phobius"/>
    </source>
</evidence>